<evidence type="ECO:0000313" key="2">
    <source>
        <dbReference type="EMBL" id="TXC82127.1"/>
    </source>
</evidence>
<proteinExistence type="predicted"/>
<keyword evidence="1" id="KW-0812">Transmembrane</keyword>
<comment type="caution">
    <text evidence="2">The sequence shown here is derived from an EMBL/GenBank/DDBJ whole genome shotgun (WGS) entry which is preliminary data.</text>
</comment>
<organism evidence="2 3">
    <name type="scientific">Luteibaculum oceani</name>
    <dbReference type="NCBI Taxonomy" id="1294296"/>
    <lineage>
        <taxon>Bacteria</taxon>
        <taxon>Pseudomonadati</taxon>
        <taxon>Bacteroidota</taxon>
        <taxon>Flavobacteriia</taxon>
        <taxon>Flavobacteriales</taxon>
        <taxon>Luteibaculaceae</taxon>
        <taxon>Luteibaculum</taxon>
    </lineage>
</organism>
<evidence type="ECO:0000256" key="1">
    <source>
        <dbReference type="SAM" id="Phobius"/>
    </source>
</evidence>
<reference evidence="2 3" key="1">
    <citation type="submission" date="2019-08" db="EMBL/GenBank/DDBJ databases">
        <title>Genome of Luteibaculum oceani JCM 18817.</title>
        <authorList>
            <person name="Bowman J.P."/>
        </authorList>
    </citation>
    <scope>NUCLEOTIDE SEQUENCE [LARGE SCALE GENOMIC DNA]</scope>
    <source>
        <strain evidence="2 3">JCM 18817</strain>
    </source>
</reference>
<sequence>MIKALLEILAGSAIVISLYIVGRYLWRKYIGKNEPNRHAVIEEYEVTPVENGAEVFLKYRLPVAGKVVISEQIDQVAGKVFFNDFQEVGLYKIRCTFKSLGTSNKISFKAPGTHLMKTVK</sequence>
<accession>A0A5C6VA49</accession>
<evidence type="ECO:0000313" key="3">
    <source>
        <dbReference type="Proteomes" id="UP000321168"/>
    </source>
</evidence>
<name>A0A5C6VA49_9FLAO</name>
<dbReference type="AlphaFoldDB" id="A0A5C6VA49"/>
<gene>
    <name evidence="2" type="ORF">FRX97_03265</name>
</gene>
<dbReference type="Proteomes" id="UP000321168">
    <property type="component" value="Unassembled WGS sequence"/>
</dbReference>
<feature type="transmembrane region" description="Helical" evidence="1">
    <location>
        <begin position="6"/>
        <end position="26"/>
    </location>
</feature>
<protein>
    <submittedName>
        <fullName evidence="2">Uncharacterized protein</fullName>
    </submittedName>
</protein>
<keyword evidence="1" id="KW-1133">Transmembrane helix</keyword>
<keyword evidence="3" id="KW-1185">Reference proteome</keyword>
<keyword evidence="1" id="KW-0472">Membrane</keyword>
<dbReference type="RefSeq" id="WP_147013347.1">
    <property type="nucleotide sequence ID" value="NZ_VORB01000002.1"/>
</dbReference>
<dbReference type="EMBL" id="VORB01000002">
    <property type="protein sequence ID" value="TXC82127.1"/>
    <property type="molecule type" value="Genomic_DNA"/>
</dbReference>